<dbReference type="GO" id="GO:0004309">
    <property type="term" value="F:exopolyphosphatase activity"/>
    <property type="evidence" value="ECO:0007669"/>
    <property type="project" value="UniProtKB-EC"/>
</dbReference>
<dbReference type="RefSeq" id="WP_106611325.1">
    <property type="nucleotide sequence ID" value="NZ_JAUSTO010000010.1"/>
</dbReference>
<comment type="similarity">
    <text evidence="1">Belongs to the GppA/Ppx family.</text>
</comment>
<dbReference type="EMBL" id="JAUSTO010000010">
    <property type="protein sequence ID" value="MDQ0152971.1"/>
    <property type="molecule type" value="Genomic_DNA"/>
</dbReference>
<feature type="domain" description="Ppx/GppA phosphatase C-terminal" evidence="3">
    <location>
        <begin position="329"/>
        <end position="477"/>
    </location>
</feature>
<dbReference type="EC" id="3.6.1.40" evidence="4"/>
<dbReference type="Gene3D" id="3.30.420.40">
    <property type="match status" value="1"/>
</dbReference>
<dbReference type="CDD" id="cd24006">
    <property type="entry name" value="ASKHA_NBD_PPX_GppA"/>
    <property type="match status" value="1"/>
</dbReference>
<dbReference type="Pfam" id="PF02541">
    <property type="entry name" value="Ppx-GppA"/>
    <property type="match status" value="1"/>
</dbReference>
<dbReference type="InterPro" id="IPR003695">
    <property type="entry name" value="Ppx_GppA_N"/>
</dbReference>
<evidence type="ECO:0000256" key="1">
    <source>
        <dbReference type="ARBA" id="ARBA00007125"/>
    </source>
</evidence>
<dbReference type="InterPro" id="IPR050273">
    <property type="entry name" value="GppA/Ppx_hydrolase"/>
</dbReference>
<accession>A0AAE3VAX2</accession>
<proteinExistence type="inferred from homology"/>
<evidence type="ECO:0000313" key="4">
    <source>
        <dbReference type="EMBL" id="MDQ0152971.1"/>
    </source>
</evidence>
<dbReference type="InterPro" id="IPR043129">
    <property type="entry name" value="ATPase_NBD"/>
</dbReference>
<dbReference type="Gene3D" id="3.30.420.150">
    <property type="entry name" value="Exopolyphosphatase. Domain 2"/>
    <property type="match status" value="1"/>
</dbReference>
<keyword evidence="5" id="KW-1185">Reference proteome</keyword>
<dbReference type="InterPro" id="IPR048950">
    <property type="entry name" value="Ppx_GppA_C"/>
</dbReference>
<protein>
    <submittedName>
        <fullName evidence="4">Exopolyphosphatase/guanosine-5'-triphosphate, 3'-diphosphate pyrophosphatase</fullName>
        <ecNumber evidence="4">3.6.1.11</ecNumber>
        <ecNumber evidence="4">3.6.1.40</ecNumber>
    </submittedName>
</protein>
<reference evidence="4" key="1">
    <citation type="submission" date="2023-07" db="EMBL/GenBank/DDBJ databases">
        <title>Genomic Encyclopedia of Type Strains, Phase IV (KMG-IV): sequencing the most valuable type-strain genomes for metagenomic binning, comparative biology and taxonomic classification.</title>
        <authorList>
            <person name="Goeker M."/>
        </authorList>
    </citation>
    <scope>NUCLEOTIDE SEQUENCE</scope>
    <source>
        <strain evidence="4">DSM 19659</strain>
    </source>
</reference>
<dbReference type="PANTHER" id="PTHR30005">
    <property type="entry name" value="EXOPOLYPHOSPHATASE"/>
    <property type="match status" value="1"/>
</dbReference>
<comment type="caution">
    <text evidence="4">The sequence shown here is derived from an EMBL/GenBank/DDBJ whole genome shotgun (WGS) entry which is preliminary data.</text>
</comment>
<dbReference type="Gene3D" id="1.10.3210.10">
    <property type="entry name" value="Hypothetical protein af1432"/>
    <property type="match status" value="1"/>
</dbReference>
<dbReference type="EC" id="3.6.1.11" evidence="4"/>
<organism evidence="4 5">
    <name type="scientific">Moryella indoligenes</name>
    <dbReference type="NCBI Taxonomy" id="371674"/>
    <lineage>
        <taxon>Bacteria</taxon>
        <taxon>Bacillati</taxon>
        <taxon>Bacillota</taxon>
        <taxon>Clostridia</taxon>
        <taxon>Lachnospirales</taxon>
        <taxon>Lachnospiraceae</taxon>
        <taxon>Moryella</taxon>
    </lineage>
</organism>
<gene>
    <name evidence="4" type="ORF">J2S20_001677</name>
</gene>
<dbReference type="Proteomes" id="UP001241537">
    <property type="component" value="Unassembled WGS sequence"/>
</dbReference>
<evidence type="ECO:0000259" key="3">
    <source>
        <dbReference type="Pfam" id="PF21447"/>
    </source>
</evidence>
<sequence length="508" mass="57600">MMGKRFASIDVGSFEIEMGIYEIDAVRGIRLLDSMRHVIALGSDTYTSGVISFGLAQELIAVLKDFTEIMKTYRCAAYRAIATSAMREAENSAIVLDQIHTRTGIEVEIISNSEQRMLGLKALSVRGQRFDSRIAEGAAIVELGFGSMQITLYDEGRMVSTQNLRLGALRIRDTLEQLNSARDAQRLILEEMVDHELEIYSRLHLAGRRLKHMIAIGDPVRILYDRLMRKEGRDPIREDSADRATVQRFYEYVVKRTNAQLERSLALSAQSAGVLVPASIVYQRVLDTIAAEEVWFAGTRLIDGLAAEYAFNHRVIQPTHDFEGDIISAVQEIALRYGEGTTHRAYVVQNALKIFDALKKSQRFRDRDRLLLHIAALLHHCGRFINMGRASLSSYEIIHATEIVGLSREEHMLVAQVLKNEEDSLRWSELPMQVAKFTAIIRLADALDRSAKQKTADYKVRVDDARHLVVSTQYKGDMTLEKLSFERNKAFFGEIFGIEPEFRQQRSV</sequence>
<name>A0AAE3VAX2_9FIRM</name>
<feature type="domain" description="Ppx/GppA phosphatase N-terminal" evidence="2">
    <location>
        <begin position="20"/>
        <end position="305"/>
    </location>
</feature>
<dbReference type="PANTHER" id="PTHR30005:SF0">
    <property type="entry name" value="RETROGRADE REGULATION PROTEIN 2"/>
    <property type="match status" value="1"/>
</dbReference>
<evidence type="ECO:0000313" key="5">
    <source>
        <dbReference type="Proteomes" id="UP001241537"/>
    </source>
</evidence>
<keyword evidence="4" id="KW-0378">Hydrolase</keyword>
<dbReference type="Pfam" id="PF21447">
    <property type="entry name" value="Ppx-GppA_III"/>
    <property type="match status" value="1"/>
</dbReference>
<dbReference type="SUPFAM" id="SSF53067">
    <property type="entry name" value="Actin-like ATPase domain"/>
    <property type="match status" value="2"/>
</dbReference>
<dbReference type="AlphaFoldDB" id="A0AAE3VAX2"/>
<dbReference type="GO" id="GO:0008894">
    <property type="term" value="F:guanosine-5'-triphosphate,3'-diphosphate diphosphatase activity"/>
    <property type="evidence" value="ECO:0007669"/>
    <property type="project" value="UniProtKB-EC"/>
</dbReference>
<dbReference type="SUPFAM" id="SSF109604">
    <property type="entry name" value="HD-domain/PDEase-like"/>
    <property type="match status" value="1"/>
</dbReference>
<evidence type="ECO:0000259" key="2">
    <source>
        <dbReference type="Pfam" id="PF02541"/>
    </source>
</evidence>